<dbReference type="Pfam" id="PF00646">
    <property type="entry name" value="F-box"/>
    <property type="match status" value="1"/>
</dbReference>
<dbReference type="InterPro" id="IPR036047">
    <property type="entry name" value="F-box-like_dom_sf"/>
</dbReference>
<evidence type="ECO:0000313" key="2">
    <source>
        <dbReference type="EMBL" id="VFQ95309.1"/>
    </source>
</evidence>
<dbReference type="EMBL" id="OOIL02005599">
    <property type="protein sequence ID" value="VFQ95309.1"/>
    <property type="molecule type" value="Genomic_DNA"/>
</dbReference>
<dbReference type="AlphaFoldDB" id="A0A484N391"/>
<dbReference type="InterPro" id="IPR001810">
    <property type="entry name" value="F-box_dom"/>
</dbReference>
<dbReference type="SUPFAM" id="SSF81383">
    <property type="entry name" value="F-box domain"/>
    <property type="match status" value="1"/>
</dbReference>
<dbReference type="Proteomes" id="UP000595140">
    <property type="component" value="Unassembled WGS sequence"/>
</dbReference>
<dbReference type="PANTHER" id="PTHR31639">
    <property type="entry name" value="F-BOX PROTEIN-LIKE"/>
    <property type="match status" value="1"/>
</dbReference>
<gene>
    <name evidence="2" type="ORF">CCAM_LOCUS37085</name>
</gene>
<dbReference type="PANTHER" id="PTHR31639:SF42">
    <property type="entry name" value="OS02G0160200 PROTEIN"/>
    <property type="match status" value="1"/>
</dbReference>
<proteinExistence type="predicted"/>
<protein>
    <recommendedName>
        <fullName evidence="1">F-box domain-containing protein</fullName>
    </recommendedName>
</protein>
<reference evidence="2 3" key="1">
    <citation type="submission" date="2018-04" db="EMBL/GenBank/DDBJ databases">
        <authorList>
            <person name="Vogel A."/>
        </authorList>
    </citation>
    <scope>NUCLEOTIDE SEQUENCE [LARGE SCALE GENOMIC DNA]</scope>
</reference>
<organism evidence="2 3">
    <name type="scientific">Cuscuta campestris</name>
    <dbReference type="NCBI Taxonomy" id="132261"/>
    <lineage>
        <taxon>Eukaryota</taxon>
        <taxon>Viridiplantae</taxon>
        <taxon>Streptophyta</taxon>
        <taxon>Embryophyta</taxon>
        <taxon>Tracheophyta</taxon>
        <taxon>Spermatophyta</taxon>
        <taxon>Magnoliopsida</taxon>
        <taxon>eudicotyledons</taxon>
        <taxon>Gunneridae</taxon>
        <taxon>Pentapetalae</taxon>
        <taxon>asterids</taxon>
        <taxon>lamiids</taxon>
        <taxon>Solanales</taxon>
        <taxon>Convolvulaceae</taxon>
        <taxon>Cuscuteae</taxon>
        <taxon>Cuscuta</taxon>
        <taxon>Cuscuta subgen. Grammica</taxon>
        <taxon>Cuscuta sect. Cleistogrammica</taxon>
    </lineage>
</organism>
<keyword evidence="3" id="KW-1185">Reference proteome</keyword>
<feature type="domain" description="F-box" evidence="1">
    <location>
        <begin position="20"/>
        <end position="60"/>
    </location>
</feature>
<accession>A0A484N391</accession>
<dbReference type="Gene3D" id="1.20.1280.50">
    <property type="match status" value="1"/>
</dbReference>
<dbReference type="OrthoDB" id="1722980at2759"/>
<sequence>MRTVMGRHVVQPGANARDRISQLPAEILDHIMGLLPIRQAAKVAVLSKVWRDVWSSLTLLCFDHGFFHVAGKKSSKEARKDKNKRSRFHVITQILLQHKGSIRKFVCFHALAMTEIVRFSSLEVDEWLVLVTRKGVEEIHLHFGCNKYKLPGYVFSCTTLKTLHLNGFSIDPQNSPHTLPNATSLRFDYADFGTYGGSFRLRCPCSEAGEHVVFLVSGYVSLWHYCKKSYQFDTLWLF</sequence>
<name>A0A484N391_9ASTE</name>
<evidence type="ECO:0000313" key="3">
    <source>
        <dbReference type="Proteomes" id="UP000595140"/>
    </source>
</evidence>
<evidence type="ECO:0000259" key="1">
    <source>
        <dbReference type="Pfam" id="PF00646"/>
    </source>
</evidence>